<gene>
    <name evidence="2" type="ORF">DZC72_06040</name>
</gene>
<comment type="caution">
    <text evidence="2">The sequence shown here is derived from an EMBL/GenBank/DDBJ whole genome shotgun (WGS) entry which is preliminary data.</text>
</comment>
<protein>
    <submittedName>
        <fullName evidence="2">Uncharacterized protein</fullName>
    </submittedName>
</protein>
<reference evidence="3" key="1">
    <citation type="submission" date="2018-12" db="EMBL/GenBank/DDBJ databases">
        <title>Maribacter lutimaris sp. nov., isolated from marine sediment.</title>
        <authorList>
            <person name="Kim K.K."/>
        </authorList>
    </citation>
    <scope>NUCLEOTIDE SEQUENCE [LARGE SCALE GENOMIC DNA]</scope>
    <source>
        <strain evidence="3">PoM-212</strain>
    </source>
</reference>
<dbReference type="RefSeq" id="WP_125221944.1">
    <property type="nucleotide sequence ID" value="NZ_QUSX01000001.1"/>
</dbReference>
<organism evidence="2 3">
    <name type="scientific">Maribacter algicola</name>
    <dbReference type="NCBI Taxonomy" id="2498892"/>
    <lineage>
        <taxon>Bacteria</taxon>
        <taxon>Pseudomonadati</taxon>
        <taxon>Bacteroidota</taxon>
        <taxon>Flavobacteriia</taxon>
        <taxon>Flavobacteriales</taxon>
        <taxon>Flavobacteriaceae</taxon>
        <taxon>Maribacter</taxon>
    </lineage>
</organism>
<dbReference type="OrthoDB" id="1176663at2"/>
<feature type="chain" id="PRO_5018629626" evidence="1">
    <location>
        <begin position="20"/>
        <end position="198"/>
    </location>
</feature>
<dbReference type="Proteomes" id="UP000286990">
    <property type="component" value="Unassembled WGS sequence"/>
</dbReference>
<evidence type="ECO:0000256" key="1">
    <source>
        <dbReference type="SAM" id="SignalP"/>
    </source>
</evidence>
<evidence type="ECO:0000313" key="3">
    <source>
        <dbReference type="Proteomes" id="UP000286990"/>
    </source>
</evidence>
<feature type="signal peptide" evidence="1">
    <location>
        <begin position="1"/>
        <end position="19"/>
    </location>
</feature>
<keyword evidence="3" id="KW-1185">Reference proteome</keyword>
<sequence length="198" mass="23019">MGRSFLVACILLGMLSSCAVNQTKYQKRYNEIWREMIQSQAWKESLKQNNDAETTGMYVSTDDDIVLESNSDFEENLAFEERYQSLVSRAYFKIITEAEKLDAQIAAQYTLAKNDPNVSKRDLDEAERKFSAHRAMLSGLRSWNIFSEDRSGDLDYFKRENREAVQNMMKQDQGTNQMINFLIYKLADLYHVEEEAGN</sequence>
<evidence type="ECO:0000313" key="2">
    <source>
        <dbReference type="EMBL" id="RRQ50129.1"/>
    </source>
</evidence>
<dbReference type="EMBL" id="QUSX01000001">
    <property type="protein sequence ID" value="RRQ50129.1"/>
    <property type="molecule type" value="Genomic_DNA"/>
</dbReference>
<dbReference type="AlphaFoldDB" id="A0A3R8R516"/>
<proteinExistence type="predicted"/>
<dbReference type="PROSITE" id="PS51257">
    <property type="entry name" value="PROKAR_LIPOPROTEIN"/>
    <property type="match status" value="1"/>
</dbReference>
<accession>A0A3R8R516</accession>
<keyword evidence="1" id="KW-0732">Signal</keyword>
<name>A0A3R8R516_9FLAO</name>